<dbReference type="EMBL" id="OGUU01000035">
    <property type="protein sequence ID" value="SPC25300.1"/>
    <property type="molecule type" value="Genomic_DNA"/>
</dbReference>
<dbReference type="AlphaFoldDB" id="A0A375CRJ2"/>
<accession>A0A375CRJ2</accession>
<organism evidence="4">
    <name type="scientific">Cupriavidus taiwanensis</name>
    <dbReference type="NCBI Taxonomy" id="164546"/>
    <lineage>
        <taxon>Bacteria</taxon>
        <taxon>Pseudomonadati</taxon>
        <taxon>Pseudomonadota</taxon>
        <taxon>Betaproteobacteria</taxon>
        <taxon>Burkholderiales</taxon>
        <taxon>Burkholderiaceae</taxon>
        <taxon>Cupriavidus</taxon>
    </lineage>
</organism>
<evidence type="ECO:0000313" key="2">
    <source>
        <dbReference type="EMBL" id="SOY76841.1"/>
    </source>
</evidence>
<evidence type="ECO:0000313" key="3">
    <source>
        <dbReference type="EMBL" id="SOY78042.1"/>
    </source>
</evidence>
<evidence type="ECO:0000313" key="6">
    <source>
        <dbReference type="Proteomes" id="UP000254259"/>
    </source>
</evidence>
<dbReference type="SUPFAM" id="SSF52777">
    <property type="entry name" value="CoA-dependent acyltransferases"/>
    <property type="match status" value="2"/>
</dbReference>
<evidence type="ECO:0000313" key="5">
    <source>
        <dbReference type="EMBL" id="SPD69682.1"/>
    </source>
</evidence>
<gene>
    <name evidence="3" type="ORF">CBM2586_P370005</name>
    <name evidence="2" type="ORF">CBM2589_P360005</name>
    <name evidence="4" type="ORF">CBM2594_P290004</name>
    <name evidence="5" type="ORF">CBM2636_P20369</name>
</gene>
<feature type="domain" description="Condensation" evidence="1">
    <location>
        <begin position="59"/>
        <end position="374"/>
    </location>
</feature>
<reference evidence="6 7" key="1">
    <citation type="submission" date="2018-01" db="EMBL/GenBank/DDBJ databases">
        <authorList>
            <person name="Clerissi C."/>
        </authorList>
    </citation>
    <scope>NUCLEOTIDE SEQUENCE [LARGE SCALE GENOMIC DNA]</scope>
    <source>
        <strain evidence="3">Cupriavidus taiwanensis LMG 19430</strain>
        <strain evidence="2">Cupriavidus taiwanensis STM 3521</strain>
        <strain evidence="4">Cupriavidus taiwanensis STM 6021</strain>
        <strain evidence="5">Cupriavidus taiwanensis SWF 66322</strain>
        <plasmid evidence="7">cbm2586_p</plasmid>
        <plasmid evidence="6">cbm2636p</plasmid>
        <plasmid evidence="5">CBM2636p</plasmid>
    </source>
</reference>
<proteinExistence type="predicted"/>
<dbReference type="EMBL" id="OFSP01000069">
    <property type="protein sequence ID" value="SOY76841.1"/>
    <property type="molecule type" value="Genomic_DNA"/>
</dbReference>
<keyword evidence="5" id="KW-0614">Plasmid</keyword>
<dbReference type="Proteomes" id="UP000257139">
    <property type="component" value="Plasmid CBM2594_p"/>
</dbReference>
<geneLocation type="plasmid" evidence="5">
    <name>CBM2636p</name>
</geneLocation>
<dbReference type="EMBL" id="LT984815">
    <property type="protein sequence ID" value="SPD69682.1"/>
    <property type="molecule type" value="Genomic_DNA"/>
</dbReference>
<dbReference type="Proteomes" id="UP000256297">
    <property type="component" value="Plasmid CBM2589_p"/>
</dbReference>
<dbReference type="Gene3D" id="3.30.559.10">
    <property type="entry name" value="Chloramphenicol acetyltransferase-like domain"/>
    <property type="match status" value="1"/>
</dbReference>
<dbReference type="InterPro" id="IPR023213">
    <property type="entry name" value="CAT-like_dom_sf"/>
</dbReference>
<dbReference type="Proteomes" id="UP000257016">
    <property type="component" value="Unassembled WGS sequence"/>
</dbReference>
<geneLocation type="plasmid" evidence="7">
    <name>cbm2586_p</name>
</geneLocation>
<sequence>MLSVILSPGHLTIWRPCAPHVSNPNWTADGRLPSYVQEAHITYALETAGNGPLQPSWLACMFDLPGEFNAVAFTEALRAWVTRHEALRSQFIVALPLPPGERFIRTTLPADAVRIRRSAAADFTDGRKLSRYLENLFDSEVLAIGWPSYLWATVSRPQATTVYVAADHTLMDCYSILHTTYEIQLLYASAHASSQRTAASILPERPPSYLDFAEAERSAAGALNAEHESIARWRTFLSESGGRLPQFPASVSEATESPADQPSGYTELLNASDALSFSRVCRTLEGNSFAGLLACLAKAGQEICSSNVFRTMVPVNTQTEHFQFSIGWYVGMGPVAFSIKQTDSFGEVVRSAVAGLDGLRNIARIPLPRVAELLGQPLRDPFMVSYMDLRHTPGASNWNTWGTAVFRSRCTDPDEVFFWFIRTHDGFHVSYRHPATKLAGIAIPHYVERTKELLRSVARNGDWPALTSLPKKDRIAHDRHQTHCGDRISRLHKLRCCYRRLRRFRLNCCPNTCGKRFPRSPPRIWSLGIPRCAIRPQPSNL</sequence>
<name>A0A375CRJ2_9BURK</name>
<dbReference type="InterPro" id="IPR001242">
    <property type="entry name" value="Condensation_dom"/>
</dbReference>
<geneLocation type="plasmid" evidence="6">
    <name>cbm2636p</name>
</geneLocation>
<evidence type="ECO:0000313" key="4">
    <source>
        <dbReference type="EMBL" id="SPC25300.1"/>
    </source>
</evidence>
<evidence type="ECO:0000313" key="7">
    <source>
        <dbReference type="Proteomes" id="UP000257016"/>
    </source>
</evidence>
<dbReference type="Pfam" id="PF00668">
    <property type="entry name" value="Condensation"/>
    <property type="match status" value="1"/>
</dbReference>
<dbReference type="EMBL" id="OFSN01000058">
    <property type="protein sequence ID" value="SOY78042.1"/>
    <property type="molecule type" value="Genomic_DNA"/>
</dbReference>
<protein>
    <recommendedName>
        <fullName evidence="1">Condensation domain-containing protein</fullName>
    </recommendedName>
</protein>
<evidence type="ECO:0000259" key="1">
    <source>
        <dbReference type="Pfam" id="PF00668"/>
    </source>
</evidence>
<dbReference type="Gene3D" id="3.30.559.30">
    <property type="entry name" value="Nonribosomal peptide synthetase, condensation domain"/>
    <property type="match status" value="1"/>
</dbReference>
<dbReference type="Proteomes" id="UP000254259">
    <property type="component" value="Plasmid CBM2636p"/>
</dbReference>
<dbReference type="GO" id="GO:0003824">
    <property type="term" value="F:catalytic activity"/>
    <property type="evidence" value="ECO:0007669"/>
    <property type="project" value="InterPro"/>
</dbReference>